<dbReference type="EMBL" id="JAINUY010000004">
    <property type="protein sequence ID" value="MBZ4035659.1"/>
    <property type="molecule type" value="Genomic_DNA"/>
</dbReference>
<dbReference type="Proteomes" id="UP001139366">
    <property type="component" value="Unassembled WGS sequence"/>
</dbReference>
<keyword evidence="5" id="KW-1185">Reference proteome</keyword>
<evidence type="ECO:0000256" key="3">
    <source>
        <dbReference type="PROSITE-ProRule" id="PRU00339"/>
    </source>
</evidence>
<dbReference type="PROSITE" id="PS50005">
    <property type="entry name" value="TPR"/>
    <property type="match status" value="3"/>
</dbReference>
<evidence type="ECO:0000256" key="2">
    <source>
        <dbReference type="ARBA" id="ARBA00022803"/>
    </source>
</evidence>
<proteinExistence type="predicted"/>
<dbReference type="Pfam" id="PF13181">
    <property type="entry name" value="TPR_8"/>
    <property type="match status" value="1"/>
</dbReference>
<name>A0A9X1HBX2_9FLAO</name>
<dbReference type="InterPro" id="IPR050498">
    <property type="entry name" value="Ycf3"/>
</dbReference>
<protein>
    <submittedName>
        <fullName evidence="4">Tetratricopeptide repeat protein</fullName>
    </submittedName>
</protein>
<dbReference type="Gene3D" id="1.25.40.10">
    <property type="entry name" value="Tetratricopeptide repeat domain"/>
    <property type="match status" value="2"/>
</dbReference>
<dbReference type="PANTHER" id="PTHR44858:SF1">
    <property type="entry name" value="UDP-N-ACETYLGLUCOSAMINE--PEPTIDE N-ACETYLGLUCOSAMINYLTRANSFERASE SPINDLY-RELATED"/>
    <property type="match status" value="1"/>
</dbReference>
<dbReference type="SUPFAM" id="SSF48452">
    <property type="entry name" value="TPR-like"/>
    <property type="match status" value="1"/>
</dbReference>
<organism evidence="4 5">
    <name type="scientific">Flavobacterium potami</name>
    <dbReference type="NCBI Taxonomy" id="2872310"/>
    <lineage>
        <taxon>Bacteria</taxon>
        <taxon>Pseudomonadati</taxon>
        <taxon>Bacteroidota</taxon>
        <taxon>Flavobacteriia</taxon>
        <taxon>Flavobacteriales</taxon>
        <taxon>Flavobacteriaceae</taxon>
        <taxon>Flavobacterium</taxon>
    </lineage>
</organism>
<dbReference type="PANTHER" id="PTHR44858">
    <property type="entry name" value="TETRATRICOPEPTIDE REPEAT PROTEIN 6"/>
    <property type="match status" value="1"/>
</dbReference>
<dbReference type="InterPro" id="IPR019734">
    <property type="entry name" value="TPR_rpt"/>
</dbReference>
<comment type="caution">
    <text evidence="4">The sequence shown here is derived from an EMBL/GenBank/DDBJ whole genome shotgun (WGS) entry which is preliminary data.</text>
</comment>
<evidence type="ECO:0000256" key="1">
    <source>
        <dbReference type="ARBA" id="ARBA00022737"/>
    </source>
</evidence>
<feature type="repeat" description="TPR" evidence="3">
    <location>
        <begin position="148"/>
        <end position="181"/>
    </location>
</feature>
<dbReference type="SMART" id="SM00028">
    <property type="entry name" value="TPR"/>
    <property type="match status" value="4"/>
</dbReference>
<evidence type="ECO:0000313" key="5">
    <source>
        <dbReference type="Proteomes" id="UP001139366"/>
    </source>
</evidence>
<feature type="repeat" description="TPR" evidence="3">
    <location>
        <begin position="182"/>
        <end position="215"/>
    </location>
</feature>
<evidence type="ECO:0000313" key="4">
    <source>
        <dbReference type="EMBL" id="MBZ4035659.1"/>
    </source>
</evidence>
<accession>A0A9X1HBX2</accession>
<keyword evidence="2 3" id="KW-0802">TPR repeat</keyword>
<keyword evidence="1" id="KW-0677">Repeat</keyword>
<reference evidence="4 5" key="1">
    <citation type="journal article" date="2023" name="Antonie Van Leeuwenhoek">
        <title>Flavobacterium potami sp. nov., a multi-metal resistance genes harbouring bacterium isolated from shallow river silt.</title>
        <authorList>
            <person name="Li S."/>
            <person name="Mao S."/>
            <person name="Mu W."/>
            <person name="Guo B."/>
            <person name="Li C."/>
            <person name="Zhu Q."/>
            <person name="Hou X."/>
            <person name="Zhao Y."/>
            <person name="Wei S."/>
            <person name="Liu H."/>
            <person name="Liu A."/>
        </authorList>
    </citation>
    <scope>NUCLEOTIDE SEQUENCE [LARGE SCALE GENOMIC DNA]</scope>
    <source>
        <strain evidence="4 5">17A</strain>
    </source>
</reference>
<dbReference type="PROSITE" id="PS50293">
    <property type="entry name" value="TPR_REGION"/>
    <property type="match status" value="2"/>
</dbReference>
<dbReference type="RefSeq" id="WP_223706291.1">
    <property type="nucleotide sequence ID" value="NZ_JAINUY010000004.1"/>
</dbReference>
<feature type="repeat" description="TPR" evidence="3">
    <location>
        <begin position="114"/>
        <end position="147"/>
    </location>
</feature>
<gene>
    <name evidence="4" type="ORF">K6T82_12835</name>
</gene>
<dbReference type="AlphaFoldDB" id="A0A9X1HBX2"/>
<dbReference type="Pfam" id="PF13424">
    <property type="entry name" value="TPR_12"/>
    <property type="match status" value="1"/>
</dbReference>
<sequence length="289" mass="33232">MKKNYLLFLVFTSFSAMHSQTIEEKIASKACECLQKKTNITRDIYIECLTSNMGELVLTDKDPKIRESINTVDGIQNMILRAESLVAKKCPDLVPPVVENKEDIFYGKSKNKNAQNSYTIGQDFMNQENYKMAVESFQLAIKEDPTFVLALDDMAVSYRQLNDYENAIKYYKKSLEIYPEGSFALMNIGVVYTFKSDYKTALSYYEKLIQYHPDNAEGYFGAGKSYFLLKDDEKALDNICIAHIIYTNEKSDYVKDSEKLLAGIYQKMKSENKEEVFKKIAAKNNIKID</sequence>
<dbReference type="InterPro" id="IPR011990">
    <property type="entry name" value="TPR-like_helical_dom_sf"/>
</dbReference>